<sequence length="332" mass="37995">MSRNKFCEIKSKIKFSKPDDKNDADGAWKVLDEMMVRFFGRSRLKQFVPSKPDRYGIKLWGLAAPNGYLFNLDVYCGRNDTSLETAKHNQDETASGGSSWDHTSRDEQKECEQQANQPGQARRSSDHEPIAASAATAAYDVDCYAYVSKSLLFYRPLRLRGLVLEAATRVVRDLDTDTKTHRYGGDSAEIGTQSFLCVFKRDWPDFVRNWEQRIAQIPIFRDSGVRMFYCVRVEETPMKSYCEPLTKAGDVKLAQYRHFIEAIKASPDLRIEVVLDDKLLYQQARAAAANENNDNNMDANNVRALPTEPVARVVMATRKNRQVRRPDWCRAE</sequence>
<organism evidence="3 4">
    <name type="scientific">Trichogramma kaykai</name>
    <dbReference type="NCBI Taxonomy" id="54128"/>
    <lineage>
        <taxon>Eukaryota</taxon>
        <taxon>Metazoa</taxon>
        <taxon>Ecdysozoa</taxon>
        <taxon>Arthropoda</taxon>
        <taxon>Hexapoda</taxon>
        <taxon>Insecta</taxon>
        <taxon>Pterygota</taxon>
        <taxon>Neoptera</taxon>
        <taxon>Endopterygota</taxon>
        <taxon>Hymenoptera</taxon>
        <taxon>Apocrita</taxon>
        <taxon>Proctotrupomorpha</taxon>
        <taxon>Chalcidoidea</taxon>
        <taxon>Trichogrammatidae</taxon>
        <taxon>Trichogramma</taxon>
    </lineage>
</organism>
<gene>
    <name evidence="3" type="ORF">TKK_011357</name>
</gene>
<reference evidence="3 4" key="1">
    <citation type="journal article" date="2024" name="bioRxiv">
        <title>A reference genome for Trichogramma kaykai: A tiny desert-dwelling parasitoid wasp with competing sex-ratio distorters.</title>
        <authorList>
            <person name="Culotta J."/>
            <person name="Lindsey A.R."/>
        </authorList>
    </citation>
    <scope>NUCLEOTIDE SEQUENCE [LARGE SCALE GENOMIC DNA]</scope>
    <source>
        <strain evidence="3 4">KSX58</strain>
    </source>
</reference>
<keyword evidence="4" id="KW-1185">Reference proteome</keyword>
<feature type="compositionally biased region" description="Basic and acidic residues" evidence="1">
    <location>
        <begin position="102"/>
        <end position="112"/>
    </location>
</feature>
<dbReference type="InterPro" id="IPR029526">
    <property type="entry name" value="PGBD"/>
</dbReference>
<comment type="caution">
    <text evidence="3">The sequence shown here is derived from an EMBL/GenBank/DDBJ whole genome shotgun (WGS) entry which is preliminary data.</text>
</comment>
<evidence type="ECO:0000256" key="1">
    <source>
        <dbReference type="SAM" id="MobiDB-lite"/>
    </source>
</evidence>
<dbReference type="Proteomes" id="UP001627154">
    <property type="component" value="Unassembled WGS sequence"/>
</dbReference>
<evidence type="ECO:0000313" key="4">
    <source>
        <dbReference type="Proteomes" id="UP001627154"/>
    </source>
</evidence>
<dbReference type="AlphaFoldDB" id="A0ABD2WNQ5"/>
<dbReference type="EMBL" id="JBJJXI010000092">
    <property type="protein sequence ID" value="KAL3394339.1"/>
    <property type="molecule type" value="Genomic_DNA"/>
</dbReference>
<protein>
    <recommendedName>
        <fullName evidence="2">PiggyBac transposable element-derived protein domain-containing protein</fullName>
    </recommendedName>
</protein>
<proteinExistence type="predicted"/>
<feature type="compositionally biased region" description="Polar residues" evidence="1">
    <location>
        <begin position="92"/>
        <end position="101"/>
    </location>
</feature>
<dbReference type="Pfam" id="PF13843">
    <property type="entry name" value="DDE_Tnp_1_7"/>
    <property type="match status" value="1"/>
</dbReference>
<evidence type="ECO:0000259" key="2">
    <source>
        <dbReference type="Pfam" id="PF13843"/>
    </source>
</evidence>
<accession>A0ABD2WNQ5</accession>
<name>A0ABD2WNQ5_9HYME</name>
<evidence type="ECO:0000313" key="3">
    <source>
        <dbReference type="EMBL" id="KAL3394339.1"/>
    </source>
</evidence>
<feature type="region of interest" description="Disordered" evidence="1">
    <location>
        <begin position="86"/>
        <end position="128"/>
    </location>
</feature>
<feature type="domain" description="PiggyBac transposable element-derived protein" evidence="2">
    <location>
        <begin position="30"/>
        <end position="89"/>
    </location>
</feature>